<dbReference type="OrthoDB" id="9762947at2"/>
<feature type="transmembrane region" description="Helical" evidence="6">
    <location>
        <begin position="223"/>
        <end position="241"/>
    </location>
</feature>
<dbReference type="PANTHER" id="PTHR42770">
    <property type="entry name" value="AMINO ACID TRANSPORTER-RELATED"/>
    <property type="match status" value="1"/>
</dbReference>
<dbReference type="Gene3D" id="1.20.1740.10">
    <property type="entry name" value="Amino acid/polyamine transporter I"/>
    <property type="match status" value="1"/>
</dbReference>
<feature type="transmembrane region" description="Helical" evidence="6">
    <location>
        <begin position="177"/>
        <end position="198"/>
    </location>
</feature>
<feature type="transmembrane region" description="Helical" evidence="6">
    <location>
        <begin position="146"/>
        <end position="165"/>
    </location>
</feature>
<dbReference type="eggNOG" id="COG0531">
    <property type="taxonomic scope" value="Bacteria"/>
</dbReference>
<gene>
    <name evidence="7" type="ORF">HMPREF0762_01256</name>
</gene>
<evidence type="ECO:0000313" key="8">
    <source>
        <dbReference type="Proteomes" id="UP000006001"/>
    </source>
</evidence>
<dbReference type="GO" id="GO:0005886">
    <property type="term" value="C:plasma membrane"/>
    <property type="evidence" value="ECO:0007669"/>
    <property type="project" value="UniProtKB-SubCell"/>
</dbReference>
<dbReference type="STRING" id="649764.HMPREF0762_01256"/>
<evidence type="ECO:0000256" key="3">
    <source>
        <dbReference type="ARBA" id="ARBA00022692"/>
    </source>
</evidence>
<evidence type="ECO:0000313" key="7">
    <source>
        <dbReference type="EMBL" id="EEZ61178.1"/>
    </source>
</evidence>
<sequence length="526" mass="55501">MKGNKTADGMQTEVKLAKSITTIGFFGLGLSAVFGTSWLLTTNSWLARAGGPECAVIAFILCFLVELPMILAYYEAVPMMPLAGGEMSYAYLCFGGFWGMIVGWFGVLVNIILCAWEALALSRLIGNLWPGVTTQGVMYNVLGSNITLPAVVLGLLLICGIGVIAHKGAKISANFGTTITIIVSSIAAVMVIVSFANWNPAGISARLAERMADPAVASAGKDVFSGSIGLLAMLPFSVAGWESVAKGAQEASASVSHKKIGLMLVLAVAVATILYILTVLAPTLIVPWTDLIEQDSTGAFLHTAPFAWAMGSIGFPVLGALLIVAACLGVVGVYNAVFFAAIRQLYAMGEIGLVPKVFGRLHPQYKTPTSCILLVSVISAAILFLGQSMFVPLIDVAAVSYIVLWGSTLASVLRARSKYPDLRRPARYPGGKPLMYMGLAIAGVLFLLILIPFPGNPAALPDPVVEYPLLLILLCIGVVLYAVRDKSTPPGTNTKRLFAEIKEQQDIADRVQAEAASFEPTGNAGP</sequence>
<evidence type="ECO:0000256" key="1">
    <source>
        <dbReference type="ARBA" id="ARBA00004651"/>
    </source>
</evidence>
<feature type="transmembrane region" description="Helical" evidence="6">
    <location>
        <begin position="89"/>
        <end position="113"/>
    </location>
</feature>
<evidence type="ECO:0000256" key="5">
    <source>
        <dbReference type="ARBA" id="ARBA00023136"/>
    </source>
</evidence>
<feature type="transmembrane region" description="Helical" evidence="6">
    <location>
        <begin position="396"/>
        <end position="413"/>
    </location>
</feature>
<feature type="transmembrane region" description="Helical" evidence="6">
    <location>
        <begin position="20"/>
        <end position="40"/>
    </location>
</feature>
<dbReference type="InterPro" id="IPR050367">
    <property type="entry name" value="APC_superfamily"/>
</dbReference>
<feature type="transmembrane region" description="Helical" evidence="6">
    <location>
        <begin position="370"/>
        <end position="390"/>
    </location>
</feature>
<keyword evidence="3 6" id="KW-0812">Transmembrane</keyword>
<feature type="transmembrane region" description="Helical" evidence="6">
    <location>
        <begin position="465"/>
        <end position="483"/>
    </location>
</feature>
<evidence type="ECO:0000256" key="6">
    <source>
        <dbReference type="SAM" id="Phobius"/>
    </source>
</evidence>
<keyword evidence="8" id="KW-1185">Reference proteome</keyword>
<comment type="caution">
    <text evidence="7">The sequence shown here is derived from an EMBL/GenBank/DDBJ whole genome shotgun (WGS) entry which is preliminary data.</text>
</comment>
<dbReference type="Pfam" id="PF13520">
    <property type="entry name" value="AA_permease_2"/>
    <property type="match status" value="1"/>
</dbReference>
<dbReference type="GO" id="GO:0022857">
    <property type="term" value="F:transmembrane transporter activity"/>
    <property type="evidence" value="ECO:0007669"/>
    <property type="project" value="InterPro"/>
</dbReference>
<keyword evidence="2" id="KW-1003">Cell membrane</keyword>
<dbReference type="PANTHER" id="PTHR42770:SF7">
    <property type="entry name" value="MEMBRANE PROTEIN"/>
    <property type="match status" value="1"/>
</dbReference>
<dbReference type="Proteomes" id="UP000006001">
    <property type="component" value="Unassembled WGS sequence"/>
</dbReference>
<feature type="transmembrane region" description="Helical" evidence="6">
    <location>
        <begin position="262"/>
        <end position="286"/>
    </location>
</feature>
<dbReference type="EMBL" id="ACUX02000007">
    <property type="protein sequence ID" value="EEZ61178.1"/>
    <property type="molecule type" value="Genomic_DNA"/>
</dbReference>
<dbReference type="PIRSF" id="PIRSF006060">
    <property type="entry name" value="AA_transporter"/>
    <property type="match status" value="1"/>
</dbReference>
<keyword evidence="4 6" id="KW-1133">Transmembrane helix</keyword>
<dbReference type="HOGENOM" id="CLU_007946_15_13_11"/>
<name>D0WGZ1_SLAES</name>
<reference evidence="7" key="1">
    <citation type="submission" date="2009-10" db="EMBL/GenBank/DDBJ databases">
        <authorList>
            <person name="Weinstock G."/>
            <person name="Sodergren E."/>
            <person name="Clifton S."/>
            <person name="Fulton L."/>
            <person name="Fulton B."/>
            <person name="Courtney L."/>
            <person name="Fronick C."/>
            <person name="Harrison M."/>
            <person name="Strong C."/>
            <person name="Farmer C."/>
            <person name="Delahaunty K."/>
            <person name="Markovic C."/>
            <person name="Hall O."/>
            <person name="Minx P."/>
            <person name="Tomlinson C."/>
            <person name="Mitreva M."/>
            <person name="Nelson J."/>
            <person name="Hou S."/>
            <person name="Wollam A."/>
            <person name="Pepin K.H."/>
            <person name="Johnson M."/>
            <person name="Bhonagiri V."/>
            <person name="Nash W.E."/>
            <person name="Warren W."/>
            <person name="Chinwalla A."/>
            <person name="Mardis E.R."/>
            <person name="Wilson R.K."/>
        </authorList>
    </citation>
    <scope>NUCLEOTIDE SEQUENCE [LARGE SCALE GENOMIC DNA]</scope>
    <source>
        <strain evidence="7">ATCC 700122</strain>
    </source>
</reference>
<accession>D0WGZ1</accession>
<dbReference type="InterPro" id="IPR002293">
    <property type="entry name" value="AA/rel_permease1"/>
</dbReference>
<organism evidence="7 8">
    <name type="scientific">Slackia exigua (strain ATCC 700122 / DSM 15923 / CIP 105133 / JCM 11022 / KCTC 5966 / S-7)</name>
    <dbReference type="NCBI Taxonomy" id="649764"/>
    <lineage>
        <taxon>Bacteria</taxon>
        <taxon>Bacillati</taxon>
        <taxon>Actinomycetota</taxon>
        <taxon>Coriobacteriia</taxon>
        <taxon>Eggerthellales</taxon>
        <taxon>Eggerthellaceae</taxon>
        <taxon>Slackia</taxon>
    </lineage>
</organism>
<evidence type="ECO:0000256" key="4">
    <source>
        <dbReference type="ARBA" id="ARBA00022989"/>
    </source>
</evidence>
<evidence type="ECO:0000256" key="2">
    <source>
        <dbReference type="ARBA" id="ARBA00022475"/>
    </source>
</evidence>
<feature type="transmembrane region" description="Helical" evidence="6">
    <location>
        <begin position="434"/>
        <end position="453"/>
    </location>
</feature>
<proteinExistence type="predicted"/>
<comment type="subcellular location">
    <subcellularLocation>
        <location evidence="1">Cell membrane</location>
        <topology evidence="1">Multi-pass membrane protein</topology>
    </subcellularLocation>
</comment>
<dbReference type="AlphaFoldDB" id="D0WGZ1"/>
<feature type="transmembrane region" description="Helical" evidence="6">
    <location>
        <begin position="306"/>
        <end position="339"/>
    </location>
</feature>
<feature type="transmembrane region" description="Helical" evidence="6">
    <location>
        <begin position="55"/>
        <end position="77"/>
    </location>
</feature>
<protein>
    <submittedName>
        <fullName evidence="7">Amino acid permease</fullName>
    </submittedName>
</protein>
<keyword evidence="5 6" id="KW-0472">Membrane</keyword>